<dbReference type="Proteomes" id="UP000541426">
    <property type="component" value="Unassembled WGS sequence"/>
</dbReference>
<evidence type="ECO:0000313" key="2">
    <source>
        <dbReference type="Proteomes" id="UP000541426"/>
    </source>
</evidence>
<organism evidence="1 2">
    <name type="scientific">Sagittula marina</name>
    <dbReference type="NCBI Taxonomy" id="943940"/>
    <lineage>
        <taxon>Bacteria</taxon>
        <taxon>Pseudomonadati</taxon>
        <taxon>Pseudomonadota</taxon>
        <taxon>Alphaproteobacteria</taxon>
        <taxon>Rhodobacterales</taxon>
        <taxon>Roseobacteraceae</taxon>
        <taxon>Sagittula</taxon>
    </lineage>
</organism>
<dbReference type="EMBL" id="JACIEJ010000021">
    <property type="protein sequence ID" value="MBB3988369.1"/>
    <property type="molecule type" value="Genomic_DNA"/>
</dbReference>
<reference evidence="1 2" key="1">
    <citation type="submission" date="2020-08" db="EMBL/GenBank/DDBJ databases">
        <title>Genomic Encyclopedia of Type Strains, Phase IV (KMG-IV): sequencing the most valuable type-strain genomes for metagenomic binning, comparative biology and taxonomic classification.</title>
        <authorList>
            <person name="Goeker M."/>
        </authorList>
    </citation>
    <scope>NUCLEOTIDE SEQUENCE [LARGE SCALE GENOMIC DNA]</scope>
    <source>
        <strain evidence="1 2">DSM 102235</strain>
    </source>
</reference>
<dbReference type="AlphaFoldDB" id="A0A7W6GWE9"/>
<accession>A0A7W6GWE9</accession>
<name>A0A7W6GWE9_9RHOB</name>
<sequence length="131" mass="14859">MTDLTARTDDWSFQIVAEGSKRFFVRVTSPMGSKSSMVFSDFILNPDDNARAIEAFRLLNERGFVVSPPMKLVFQDIHPSYSDERDRAELIRRHDQIVGVLKEYAAQAGLTVENTFLNPTGNKFETVAQIE</sequence>
<comment type="caution">
    <text evidence="1">The sequence shown here is derived from an EMBL/GenBank/DDBJ whole genome shotgun (WGS) entry which is preliminary data.</text>
</comment>
<evidence type="ECO:0000313" key="1">
    <source>
        <dbReference type="EMBL" id="MBB3988369.1"/>
    </source>
</evidence>
<keyword evidence="2" id="KW-1185">Reference proteome</keyword>
<dbReference type="RefSeq" id="WP_183970148.1">
    <property type="nucleotide sequence ID" value="NZ_BAABBZ010000046.1"/>
</dbReference>
<gene>
    <name evidence="1" type="ORF">GGQ68_004726</name>
</gene>
<protein>
    <submittedName>
        <fullName evidence="1">Uncharacterized protein</fullName>
    </submittedName>
</protein>
<proteinExistence type="predicted"/>